<dbReference type="AlphaFoldDB" id="A0A0C9WNE4"/>
<dbReference type="PRINTS" id="PR00300">
    <property type="entry name" value="CLPPROTEASEA"/>
</dbReference>
<dbReference type="GO" id="GO:0005759">
    <property type="term" value="C:mitochondrial matrix"/>
    <property type="evidence" value="ECO:0007669"/>
    <property type="project" value="TreeGrafter"/>
</dbReference>
<dbReference type="EMBL" id="KN838656">
    <property type="protein sequence ID" value="KIJ99009.1"/>
    <property type="molecule type" value="Genomic_DNA"/>
</dbReference>
<dbReference type="OrthoDB" id="47330at2759"/>
<dbReference type="HOGENOM" id="CLU_586680_0_0_1"/>
<dbReference type="GO" id="GO:0034605">
    <property type="term" value="P:cellular response to heat"/>
    <property type="evidence" value="ECO:0007669"/>
    <property type="project" value="TreeGrafter"/>
</dbReference>
<keyword evidence="3" id="KW-0175">Coiled coil</keyword>
<evidence type="ECO:0000256" key="2">
    <source>
        <dbReference type="ARBA" id="ARBA00022840"/>
    </source>
</evidence>
<reference evidence="7" key="2">
    <citation type="submission" date="2015-01" db="EMBL/GenBank/DDBJ databases">
        <title>Evolutionary Origins and Diversification of the Mycorrhizal Mutualists.</title>
        <authorList>
            <consortium name="DOE Joint Genome Institute"/>
            <consortium name="Mycorrhizal Genomics Consortium"/>
            <person name="Kohler A."/>
            <person name="Kuo A."/>
            <person name="Nagy L.G."/>
            <person name="Floudas D."/>
            <person name="Copeland A."/>
            <person name="Barry K.W."/>
            <person name="Cichocki N."/>
            <person name="Veneault-Fourrey C."/>
            <person name="LaButti K."/>
            <person name="Lindquist E.A."/>
            <person name="Lipzen A."/>
            <person name="Lundell T."/>
            <person name="Morin E."/>
            <person name="Murat C."/>
            <person name="Riley R."/>
            <person name="Ohm R."/>
            <person name="Sun H."/>
            <person name="Tunlid A."/>
            <person name="Henrissat B."/>
            <person name="Grigoriev I.V."/>
            <person name="Hibbett D.S."/>
            <person name="Martin F."/>
        </authorList>
    </citation>
    <scope>NUCLEOTIDE SEQUENCE [LARGE SCALE GENOMIC DNA]</scope>
    <source>
        <strain evidence="7">LaAM-08-1</strain>
    </source>
</reference>
<evidence type="ECO:0000256" key="3">
    <source>
        <dbReference type="SAM" id="Coils"/>
    </source>
</evidence>
<dbReference type="STRING" id="1095629.A0A0C9WNE4"/>
<feature type="coiled-coil region" evidence="3">
    <location>
        <begin position="183"/>
        <end position="210"/>
    </location>
</feature>
<keyword evidence="2" id="KW-0067">ATP-binding</keyword>
<dbReference type="InterPro" id="IPR001270">
    <property type="entry name" value="ClpA/B"/>
</dbReference>
<dbReference type="Pfam" id="PF07724">
    <property type="entry name" value="AAA_2"/>
    <property type="match status" value="1"/>
</dbReference>
<name>A0A0C9WNE4_9AGAR</name>
<dbReference type="GO" id="GO:0016887">
    <property type="term" value="F:ATP hydrolysis activity"/>
    <property type="evidence" value="ECO:0007669"/>
    <property type="project" value="InterPro"/>
</dbReference>
<protein>
    <submittedName>
        <fullName evidence="6">Uncharacterized protein</fullName>
    </submittedName>
</protein>
<dbReference type="Gene3D" id="3.40.50.300">
    <property type="entry name" value="P-loop containing nucleotide triphosphate hydrolases"/>
    <property type="match status" value="1"/>
</dbReference>
<accession>A0A0C9WNE4</accession>
<organism evidence="6 7">
    <name type="scientific">Laccaria amethystina LaAM-08-1</name>
    <dbReference type="NCBI Taxonomy" id="1095629"/>
    <lineage>
        <taxon>Eukaryota</taxon>
        <taxon>Fungi</taxon>
        <taxon>Dikarya</taxon>
        <taxon>Basidiomycota</taxon>
        <taxon>Agaricomycotina</taxon>
        <taxon>Agaricomycetes</taxon>
        <taxon>Agaricomycetidae</taxon>
        <taxon>Agaricales</taxon>
        <taxon>Agaricineae</taxon>
        <taxon>Hydnangiaceae</taxon>
        <taxon>Laccaria</taxon>
    </lineage>
</organism>
<dbReference type="PANTHER" id="PTHR11638">
    <property type="entry name" value="ATP-DEPENDENT CLP PROTEASE"/>
    <property type="match status" value="1"/>
</dbReference>
<evidence type="ECO:0000259" key="4">
    <source>
        <dbReference type="Pfam" id="PF07724"/>
    </source>
</evidence>
<feature type="domain" description="ATPase AAA-type core" evidence="4">
    <location>
        <begin position="248"/>
        <end position="344"/>
    </location>
</feature>
<dbReference type="InterPro" id="IPR003959">
    <property type="entry name" value="ATPase_AAA_core"/>
</dbReference>
<feature type="coiled-coil region" evidence="3">
    <location>
        <begin position="128"/>
        <end position="155"/>
    </location>
</feature>
<reference evidence="6 7" key="1">
    <citation type="submission" date="2014-04" db="EMBL/GenBank/DDBJ databases">
        <authorList>
            <consortium name="DOE Joint Genome Institute"/>
            <person name="Kuo A."/>
            <person name="Kohler A."/>
            <person name="Nagy L.G."/>
            <person name="Floudas D."/>
            <person name="Copeland A."/>
            <person name="Barry K.W."/>
            <person name="Cichocki N."/>
            <person name="Veneault-Fourrey C."/>
            <person name="LaButti K."/>
            <person name="Lindquist E.A."/>
            <person name="Lipzen A."/>
            <person name="Lundell T."/>
            <person name="Morin E."/>
            <person name="Murat C."/>
            <person name="Sun H."/>
            <person name="Tunlid A."/>
            <person name="Henrissat B."/>
            <person name="Grigoriev I.V."/>
            <person name="Hibbett D.S."/>
            <person name="Martin F."/>
            <person name="Nordberg H.P."/>
            <person name="Cantor M.N."/>
            <person name="Hua S.X."/>
        </authorList>
    </citation>
    <scope>NUCLEOTIDE SEQUENCE [LARGE SCALE GENOMIC DNA]</scope>
    <source>
        <strain evidence="6 7">LaAM-08-1</strain>
    </source>
</reference>
<dbReference type="GO" id="GO:0042026">
    <property type="term" value="P:protein refolding"/>
    <property type="evidence" value="ECO:0007669"/>
    <property type="project" value="TreeGrafter"/>
</dbReference>
<dbReference type="InterPro" id="IPR050130">
    <property type="entry name" value="ClpA_ClpB"/>
</dbReference>
<dbReference type="SUPFAM" id="SSF52540">
    <property type="entry name" value="P-loop containing nucleoside triphosphate hydrolases"/>
    <property type="match status" value="2"/>
</dbReference>
<evidence type="ECO:0000313" key="6">
    <source>
        <dbReference type="EMBL" id="KIJ99009.1"/>
    </source>
</evidence>
<dbReference type="PANTHER" id="PTHR11638:SF176">
    <property type="entry name" value="HEAT SHOCK PROTEIN 78, MITOCHONDRIAL"/>
    <property type="match status" value="1"/>
</dbReference>
<dbReference type="GO" id="GO:0005524">
    <property type="term" value="F:ATP binding"/>
    <property type="evidence" value="ECO:0007669"/>
    <property type="project" value="UniProtKB-KW"/>
</dbReference>
<evidence type="ECO:0000256" key="1">
    <source>
        <dbReference type="ARBA" id="ARBA00022741"/>
    </source>
</evidence>
<dbReference type="InterPro" id="IPR041546">
    <property type="entry name" value="ClpA/ClpB_AAA_lid"/>
</dbReference>
<evidence type="ECO:0000259" key="5">
    <source>
        <dbReference type="Pfam" id="PF17871"/>
    </source>
</evidence>
<feature type="domain" description="ClpA/ClpB AAA lid" evidence="5">
    <location>
        <begin position="107"/>
        <end position="158"/>
    </location>
</feature>
<keyword evidence="1" id="KW-0547">Nucleotide-binding</keyword>
<keyword evidence="7" id="KW-1185">Reference proteome</keyword>
<sequence>MQHSHLTPPNNGGDIILVVATHEIELVVARFSTFYCLTLNTSLALLVLDVTALEHNALEPISLEPILQELKYSESYLTCGTQRYFPKTNPAPPGTTLGLDILNASPVDLVDNAASALRLAQENKPDELESLERGMATLQIELDSLKNESDTFSVERKNKVEQELKEKREGAAQAALTEVWQTKKARLDKIKDVKRRLEEAKHQLDVAQRQGQFELASRLRFYTIPKLPAEGDQANRDQESPLAMLHDRTELCKALAAFLFNDEQRGLIGINMSKYHDRHTISRLIGASPGYIGFEEDGQLAEAVRRKPYDTLSPALELGEAHKDVSVILLQIFDKGVITDSQERSDILAHASACDPKTGIVTPEARNELMDRTQAHFPPRAPQPPRHNPHLHQTLPSIYSGLCLPPSQRRCASTEEPEDLTRRRRREQGIVRAAWVFRDLRYQGHRAWCEDGRIVPFGERAVGGNY</sequence>
<evidence type="ECO:0000313" key="7">
    <source>
        <dbReference type="Proteomes" id="UP000054477"/>
    </source>
</evidence>
<dbReference type="Gene3D" id="6.10.140.130">
    <property type="match status" value="1"/>
</dbReference>
<dbReference type="Pfam" id="PF17871">
    <property type="entry name" value="AAA_lid_9"/>
    <property type="match status" value="1"/>
</dbReference>
<dbReference type="GO" id="GO:0043335">
    <property type="term" value="P:protein unfolding"/>
    <property type="evidence" value="ECO:0007669"/>
    <property type="project" value="TreeGrafter"/>
</dbReference>
<dbReference type="Proteomes" id="UP000054477">
    <property type="component" value="Unassembled WGS sequence"/>
</dbReference>
<dbReference type="InterPro" id="IPR027417">
    <property type="entry name" value="P-loop_NTPase"/>
</dbReference>
<proteinExistence type="predicted"/>
<gene>
    <name evidence="6" type="ORF">K443DRAFT_8745</name>
</gene>